<name>A0A2A5B3U7_9GAMM</name>
<proteinExistence type="predicted"/>
<accession>A0A2A5B3U7</accession>
<dbReference type="SMART" id="SM00507">
    <property type="entry name" value="HNHc"/>
    <property type="match status" value="1"/>
</dbReference>
<evidence type="ECO:0000313" key="2">
    <source>
        <dbReference type="EMBL" id="PCJ26209.1"/>
    </source>
</evidence>
<evidence type="ECO:0000259" key="1">
    <source>
        <dbReference type="SMART" id="SM00507"/>
    </source>
</evidence>
<organism evidence="2 3">
    <name type="scientific">SAR86 cluster bacterium</name>
    <dbReference type="NCBI Taxonomy" id="2030880"/>
    <lineage>
        <taxon>Bacteria</taxon>
        <taxon>Pseudomonadati</taxon>
        <taxon>Pseudomonadota</taxon>
        <taxon>Gammaproteobacteria</taxon>
        <taxon>SAR86 cluster</taxon>
    </lineage>
</organism>
<evidence type="ECO:0000313" key="3">
    <source>
        <dbReference type="Proteomes" id="UP000218327"/>
    </source>
</evidence>
<protein>
    <recommendedName>
        <fullName evidence="1">HNH nuclease domain-containing protein</fullName>
    </recommendedName>
</protein>
<dbReference type="Proteomes" id="UP000218327">
    <property type="component" value="Unassembled WGS sequence"/>
</dbReference>
<dbReference type="Pfam" id="PF01844">
    <property type="entry name" value="HNH"/>
    <property type="match status" value="1"/>
</dbReference>
<dbReference type="GO" id="GO:0004519">
    <property type="term" value="F:endonuclease activity"/>
    <property type="evidence" value="ECO:0007669"/>
    <property type="project" value="InterPro"/>
</dbReference>
<dbReference type="InterPro" id="IPR002711">
    <property type="entry name" value="HNH"/>
</dbReference>
<comment type="caution">
    <text evidence="2">The sequence shown here is derived from an EMBL/GenBank/DDBJ whole genome shotgun (WGS) entry which is preliminary data.</text>
</comment>
<dbReference type="Gene3D" id="1.10.30.50">
    <property type="match status" value="1"/>
</dbReference>
<dbReference type="CDD" id="cd00085">
    <property type="entry name" value="HNHc"/>
    <property type="match status" value="1"/>
</dbReference>
<dbReference type="EMBL" id="NVVJ01000012">
    <property type="protein sequence ID" value="PCJ26209.1"/>
    <property type="molecule type" value="Genomic_DNA"/>
</dbReference>
<feature type="domain" description="HNH nuclease" evidence="1">
    <location>
        <begin position="330"/>
        <end position="386"/>
    </location>
</feature>
<dbReference type="GO" id="GO:0008270">
    <property type="term" value="F:zinc ion binding"/>
    <property type="evidence" value="ECO:0007669"/>
    <property type="project" value="InterPro"/>
</dbReference>
<reference evidence="3" key="1">
    <citation type="submission" date="2017-08" db="EMBL/GenBank/DDBJ databases">
        <title>A dynamic microbial community with high functional redundancy inhabits the cold, oxic subseafloor aquifer.</title>
        <authorList>
            <person name="Tully B.J."/>
            <person name="Wheat C.G."/>
            <person name="Glazer B.T."/>
            <person name="Huber J.A."/>
        </authorList>
    </citation>
    <scope>NUCLEOTIDE SEQUENCE [LARGE SCALE GENOMIC DNA]</scope>
</reference>
<gene>
    <name evidence="2" type="ORF">COA96_05550</name>
</gene>
<dbReference type="AlphaFoldDB" id="A0A2A5B3U7"/>
<dbReference type="InterPro" id="IPR003615">
    <property type="entry name" value="HNH_nuc"/>
</dbReference>
<sequence>MQLESLELIRESSFDWARFHAYRVFDESLQRFIIGRKSYVTTHPQQLDLEAAFKEIRSCFSEGFDDSSANFEEKVRSQFEVASEESKIVFANVEFLWAMPMGNISPRTKRGYAKRWFTDESEVVTGERYFFGSPHTIANPGLWYLMNKYWELIALLRVLNLVASDEEVVDIASAKKRIAELSYAAIYEGAAKEGHFAVTKVCGVHSALLHLSAPDKFESIISENHKQQIAKVFEHVISDRPEIKCREQKIRLIRERLYDDYGDEGDPDRKHRWFFYLSRLKPLWVGKSAASLKIASIDDEVRREQAALDYSEVEGGKEATIAYRVYRSAKLVTEAKKRDDFTCQACEFTFRKQIVHVHHLDPLSERQSPKQTTLDDLVTLCPNCHYLAHFWLRKSNRFKKIEELLQKLRSIYS</sequence>
<dbReference type="GO" id="GO:0003676">
    <property type="term" value="F:nucleic acid binding"/>
    <property type="evidence" value="ECO:0007669"/>
    <property type="project" value="InterPro"/>
</dbReference>